<dbReference type="RefSeq" id="WP_219665326.1">
    <property type="nucleotide sequence ID" value="NZ_WTFF01000022.1"/>
</dbReference>
<proteinExistence type="predicted"/>
<dbReference type="Gene3D" id="3.10.450.50">
    <property type="match status" value="1"/>
</dbReference>
<reference evidence="1 2" key="1">
    <citation type="submission" date="2019-12" db="EMBL/GenBank/DDBJ databases">
        <title>Genome sequence of Streptomyces bambusae.</title>
        <authorList>
            <person name="Bansal K."/>
            <person name="Choksket S."/>
            <person name="Korpole S."/>
            <person name="Patil P.B."/>
        </authorList>
    </citation>
    <scope>NUCLEOTIDE SEQUENCE [LARGE SCALE GENOMIC DNA]</scope>
    <source>
        <strain evidence="1 2">SK60</strain>
    </source>
</reference>
<dbReference type="PANTHER" id="PTHR38436">
    <property type="entry name" value="POLYKETIDE CYCLASE SNOAL-LIKE DOMAIN"/>
    <property type="match status" value="1"/>
</dbReference>
<keyword evidence="2" id="KW-1185">Reference proteome</keyword>
<sequence>MTFVQIIDYKTSRYDDLSDLMDRYVAQSQGKRTVTHSMIGKDRERADHYLDVVEFPSYEEAMKNSQLPETDRMFKEMVALCDEMPTFTNLDVVRDEQLNKHLVNRLFDVCIVNGNLDALEECVATNHIDHDVSHEATTVIGLDPLRKDIKMWRGGFDMEFEIACQLAEGDLVTTVWTWHGTHKGDFMGMAATGKKYDIQGTTTCRILDGLIAETWWHYDIGRLMREMGAPGS</sequence>
<gene>
    <name evidence="1" type="ORF">GPJ59_05920</name>
</gene>
<comment type="caution">
    <text evidence="1">The sequence shown here is derived from an EMBL/GenBank/DDBJ whole genome shotgun (WGS) entry which is preliminary data.</text>
</comment>
<dbReference type="SUPFAM" id="SSF54427">
    <property type="entry name" value="NTF2-like"/>
    <property type="match status" value="1"/>
</dbReference>
<dbReference type="Pfam" id="PF07366">
    <property type="entry name" value="SnoaL"/>
    <property type="match status" value="1"/>
</dbReference>
<accession>A0ABS6Z139</accession>
<organism evidence="1 2">
    <name type="scientific">Streptomyces bambusae</name>
    <dbReference type="NCBI Taxonomy" id="1550616"/>
    <lineage>
        <taxon>Bacteria</taxon>
        <taxon>Bacillati</taxon>
        <taxon>Actinomycetota</taxon>
        <taxon>Actinomycetes</taxon>
        <taxon>Kitasatosporales</taxon>
        <taxon>Streptomycetaceae</taxon>
        <taxon>Streptomyces</taxon>
    </lineage>
</organism>
<dbReference type="Proteomes" id="UP000812013">
    <property type="component" value="Unassembled WGS sequence"/>
</dbReference>
<dbReference type="EMBL" id="WTFF01000022">
    <property type="protein sequence ID" value="MBW5481432.1"/>
    <property type="molecule type" value="Genomic_DNA"/>
</dbReference>
<protein>
    <submittedName>
        <fullName evidence="1">Ester cyclase</fullName>
    </submittedName>
</protein>
<dbReference type="InterPro" id="IPR032710">
    <property type="entry name" value="NTF2-like_dom_sf"/>
</dbReference>
<dbReference type="PANTHER" id="PTHR38436:SF1">
    <property type="entry name" value="ESTER CYCLASE"/>
    <property type="match status" value="1"/>
</dbReference>
<evidence type="ECO:0000313" key="1">
    <source>
        <dbReference type="EMBL" id="MBW5481432.1"/>
    </source>
</evidence>
<name>A0ABS6Z139_9ACTN</name>
<dbReference type="InterPro" id="IPR009959">
    <property type="entry name" value="Cyclase_SnoaL-like"/>
</dbReference>
<evidence type="ECO:0000313" key="2">
    <source>
        <dbReference type="Proteomes" id="UP000812013"/>
    </source>
</evidence>